<reference evidence="7" key="2">
    <citation type="submission" date="2021-04" db="EMBL/GenBank/DDBJ databases">
        <authorList>
            <person name="Gilroy R."/>
        </authorList>
    </citation>
    <scope>NUCLEOTIDE SEQUENCE</scope>
    <source>
        <strain evidence="7">14975</strain>
    </source>
</reference>
<dbReference type="GO" id="GO:0043190">
    <property type="term" value="C:ATP-binding cassette (ABC) transporter complex"/>
    <property type="evidence" value="ECO:0007669"/>
    <property type="project" value="TreeGrafter"/>
</dbReference>
<evidence type="ECO:0000313" key="7">
    <source>
        <dbReference type="EMBL" id="HIX19232.1"/>
    </source>
</evidence>
<feature type="transmembrane region" description="Helical" evidence="6">
    <location>
        <begin position="48"/>
        <end position="71"/>
    </location>
</feature>
<comment type="caution">
    <text evidence="7">The sequence shown here is derived from an EMBL/GenBank/DDBJ whole genome shotgun (WGS) entry which is preliminary data.</text>
</comment>
<dbReference type="PANTHER" id="PTHR33529">
    <property type="entry name" value="SLR0882 PROTEIN-RELATED"/>
    <property type="match status" value="1"/>
</dbReference>
<dbReference type="PANTHER" id="PTHR33529:SF2">
    <property type="entry name" value="LIPOPOLYSACCHARIDE EXPORT SYSTEM PERMEASE PROTEIN LPTG"/>
    <property type="match status" value="1"/>
</dbReference>
<dbReference type="AlphaFoldDB" id="A0A9D1V9W3"/>
<reference evidence="7" key="1">
    <citation type="journal article" date="2021" name="PeerJ">
        <title>Extensive microbial diversity within the chicken gut microbiome revealed by metagenomics and culture.</title>
        <authorList>
            <person name="Gilroy R."/>
            <person name="Ravi A."/>
            <person name="Getino M."/>
            <person name="Pursley I."/>
            <person name="Horton D.L."/>
            <person name="Alikhan N.F."/>
            <person name="Baker D."/>
            <person name="Gharbi K."/>
            <person name="Hall N."/>
            <person name="Watson M."/>
            <person name="Adriaenssens E.M."/>
            <person name="Foster-Nyarko E."/>
            <person name="Jarju S."/>
            <person name="Secka A."/>
            <person name="Antonio M."/>
            <person name="Oren A."/>
            <person name="Chaudhuri R.R."/>
            <person name="La Ragione R."/>
            <person name="Hildebrand F."/>
            <person name="Pallen M.J."/>
        </authorList>
    </citation>
    <scope>NUCLEOTIDE SEQUENCE</scope>
    <source>
        <strain evidence="7">14975</strain>
    </source>
</reference>
<feature type="transmembrane region" description="Helical" evidence="6">
    <location>
        <begin position="132"/>
        <end position="150"/>
    </location>
</feature>
<keyword evidence="5 6" id="KW-0472">Membrane</keyword>
<evidence type="ECO:0000256" key="1">
    <source>
        <dbReference type="ARBA" id="ARBA00004651"/>
    </source>
</evidence>
<gene>
    <name evidence="7" type="ORF">H9862_01350</name>
</gene>
<organism evidence="7 8">
    <name type="scientific">Candidatus Akkermansia intestinigallinarum</name>
    <dbReference type="NCBI Taxonomy" id="2838431"/>
    <lineage>
        <taxon>Bacteria</taxon>
        <taxon>Pseudomonadati</taxon>
        <taxon>Verrucomicrobiota</taxon>
        <taxon>Verrucomicrobiia</taxon>
        <taxon>Verrucomicrobiales</taxon>
        <taxon>Akkermansiaceae</taxon>
        <taxon>Akkermansia</taxon>
    </lineage>
</organism>
<dbReference type="GO" id="GO:0015920">
    <property type="term" value="P:lipopolysaccharide transport"/>
    <property type="evidence" value="ECO:0007669"/>
    <property type="project" value="TreeGrafter"/>
</dbReference>
<dbReference type="InterPro" id="IPR005495">
    <property type="entry name" value="LptG/LptF_permease"/>
</dbReference>
<comment type="subcellular location">
    <subcellularLocation>
        <location evidence="1">Cell membrane</location>
        <topology evidence="1">Multi-pass membrane protein</topology>
    </subcellularLocation>
</comment>
<evidence type="ECO:0000256" key="4">
    <source>
        <dbReference type="ARBA" id="ARBA00022989"/>
    </source>
</evidence>
<evidence type="ECO:0000256" key="6">
    <source>
        <dbReference type="SAM" id="Phobius"/>
    </source>
</evidence>
<feature type="transmembrane region" description="Helical" evidence="6">
    <location>
        <begin position="171"/>
        <end position="194"/>
    </location>
</feature>
<name>A0A9D1V9W3_9BACT</name>
<keyword evidence="2" id="KW-1003">Cell membrane</keyword>
<feature type="transmembrane region" description="Helical" evidence="6">
    <location>
        <begin position="416"/>
        <end position="434"/>
    </location>
</feature>
<feature type="transmembrane region" description="Helical" evidence="6">
    <location>
        <begin position="83"/>
        <end position="101"/>
    </location>
</feature>
<evidence type="ECO:0000256" key="5">
    <source>
        <dbReference type="ARBA" id="ARBA00023136"/>
    </source>
</evidence>
<keyword evidence="4 6" id="KW-1133">Transmembrane helix</keyword>
<dbReference type="EMBL" id="DXFQ01000019">
    <property type="protein sequence ID" value="HIX19232.1"/>
    <property type="molecule type" value="Genomic_DNA"/>
</dbReference>
<protein>
    <submittedName>
        <fullName evidence="7">LptF/LptG family permease</fullName>
    </submittedName>
</protein>
<sequence>MQTLLRKCLPSLLFLLLGIALAFMLVPRELEQMHWEVPGMPESYPLEQLFRPILLLVLSFLPFIGSLIYVCMGTMDRYISRNFINYFLLCTLILLVIYTLADFTANMEKFRTRFDNPLLETFVFYGTQLPMFLYQILPYTLFLGALWCLSRLSGTSELTGMLQSGRSLVRLCVPIFIFSALGALAYGIFGFHWAPNGFLYRQIMLKQEQREDGSEAPIVYRSDAQSRIWRIARPAGFSDPGRPMEDVIIEQFDPKNPGKLILQYIAESAVWNKQDATWTLHNAYVRDLEHARTERPGDEAHHGELVCAFDEKPYQIISPATGGRVDSMGTSAMYEFIASGSGSREDRRNYRTEWHVRIARIFSCIVLVLLAIPSSVTFQRRGAMKGIGIAILLAALMLFCYRVFPSLGASGLLPAWLSAWLPNIIYICVALYLFRRNLAHRSFREWLSAKVHGRP</sequence>
<evidence type="ECO:0000256" key="3">
    <source>
        <dbReference type="ARBA" id="ARBA00022692"/>
    </source>
</evidence>
<evidence type="ECO:0000256" key="2">
    <source>
        <dbReference type="ARBA" id="ARBA00022475"/>
    </source>
</evidence>
<feature type="transmembrane region" description="Helical" evidence="6">
    <location>
        <begin position="354"/>
        <end position="372"/>
    </location>
</feature>
<keyword evidence="3 6" id="KW-0812">Transmembrane</keyword>
<dbReference type="Proteomes" id="UP000823964">
    <property type="component" value="Unassembled WGS sequence"/>
</dbReference>
<accession>A0A9D1V9W3</accession>
<proteinExistence type="predicted"/>
<feature type="transmembrane region" description="Helical" evidence="6">
    <location>
        <begin position="384"/>
        <end position="404"/>
    </location>
</feature>
<evidence type="ECO:0000313" key="8">
    <source>
        <dbReference type="Proteomes" id="UP000823964"/>
    </source>
</evidence>
<dbReference type="Pfam" id="PF03739">
    <property type="entry name" value="LptF_LptG"/>
    <property type="match status" value="1"/>
</dbReference>